<proteinExistence type="predicted"/>
<evidence type="ECO:0000313" key="2">
    <source>
        <dbReference type="Proteomes" id="UP001521150"/>
    </source>
</evidence>
<dbReference type="RefSeq" id="WP_233724672.1">
    <property type="nucleotide sequence ID" value="NZ_JAJVCN010000001.1"/>
</dbReference>
<evidence type="ECO:0008006" key="3">
    <source>
        <dbReference type="Google" id="ProtNLM"/>
    </source>
</evidence>
<dbReference type="EMBL" id="JAJVCN010000001">
    <property type="protein sequence ID" value="MCE7003112.1"/>
    <property type="molecule type" value="Genomic_DNA"/>
</dbReference>
<accession>A0ABS8Z6Q2</accession>
<dbReference type="Proteomes" id="UP001521150">
    <property type="component" value="Unassembled WGS sequence"/>
</dbReference>
<evidence type="ECO:0000313" key="1">
    <source>
        <dbReference type="EMBL" id="MCE7003112.1"/>
    </source>
</evidence>
<keyword evidence="2" id="KW-1185">Reference proteome</keyword>
<protein>
    <recommendedName>
        <fullName evidence="3">GH18 domain-containing protein</fullName>
    </recommendedName>
</protein>
<organism evidence="1 2">
    <name type="scientific">Kibdelosporangium philippinense</name>
    <dbReference type="NCBI Taxonomy" id="211113"/>
    <lineage>
        <taxon>Bacteria</taxon>
        <taxon>Bacillati</taxon>
        <taxon>Actinomycetota</taxon>
        <taxon>Actinomycetes</taxon>
        <taxon>Pseudonocardiales</taxon>
        <taxon>Pseudonocardiaceae</taxon>
        <taxon>Kibdelosporangium</taxon>
    </lineage>
</organism>
<gene>
    <name evidence="1" type="ORF">LWC34_09760</name>
</gene>
<name>A0ABS8Z6Q2_9PSEU</name>
<reference evidence="1 2" key="1">
    <citation type="submission" date="2021-12" db="EMBL/GenBank/DDBJ databases">
        <title>Genome sequence of Kibdelosporangium philippinense ATCC 49844.</title>
        <authorList>
            <person name="Fedorov E.A."/>
            <person name="Omeragic M."/>
            <person name="Shalygina K.F."/>
            <person name="Maclea K.S."/>
        </authorList>
    </citation>
    <scope>NUCLEOTIDE SEQUENCE [LARGE SCALE GENOMIC DNA]</scope>
    <source>
        <strain evidence="1 2">ATCC 49844</strain>
    </source>
</reference>
<comment type="caution">
    <text evidence="1">The sequence shown here is derived from an EMBL/GenBank/DDBJ whole genome shotgun (WGS) entry which is preliminary data.</text>
</comment>
<sequence>MAYDSGMPFDSTYSGYVRVQTRLALAAVPDTVTVFMGIPAYHSEGPGHTDAETVAASLRGIRLALDDQAPTQPFGVAVYVDFSATLDDWATYFRDWAPR</sequence>